<dbReference type="PANTHER" id="PTHR42879:SF6">
    <property type="entry name" value="NADPH-DEPENDENT REDUCTASE BACG"/>
    <property type="match status" value="1"/>
</dbReference>
<keyword evidence="3" id="KW-1185">Reference proteome</keyword>
<gene>
    <name evidence="2" type="ORF">DW352_15770</name>
</gene>
<reference evidence="2 3" key="1">
    <citation type="submission" date="2018-07" db="EMBL/GenBank/DDBJ databases">
        <authorList>
            <person name="Quirk P.G."/>
            <person name="Krulwich T.A."/>
        </authorList>
    </citation>
    <scope>NUCLEOTIDE SEQUENCE [LARGE SCALE GENOMIC DNA]</scope>
    <source>
        <strain evidence="2 3">CC-BB4</strain>
    </source>
</reference>
<protein>
    <submittedName>
        <fullName evidence="2">SDR family NAD(P)-dependent oxidoreductase</fullName>
    </submittedName>
</protein>
<dbReference type="Pfam" id="PF00106">
    <property type="entry name" value="adh_short"/>
    <property type="match status" value="1"/>
</dbReference>
<dbReference type="InterPro" id="IPR036291">
    <property type="entry name" value="NAD(P)-bd_dom_sf"/>
</dbReference>
<dbReference type="Gene3D" id="3.40.50.720">
    <property type="entry name" value="NAD(P)-binding Rossmann-like Domain"/>
    <property type="match status" value="1"/>
</dbReference>
<proteinExistence type="inferred from homology"/>
<dbReference type="InterPro" id="IPR050259">
    <property type="entry name" value="SDR"/>
</dbReference>
<accession>A0A345ZY57</accession>
<evidence type="ECO:0000256" key="1">
    <source>
        <dbReference type="ARBA" id="ARBA00006484"/>
    </source>
</evidence>
<evidence type="ECO:0000313" key="3">
    <source>
        <dbReference type="Proteomes" id="UP000254889"/>
    </source>
</evidence>
<dbReference type="PANTHER" id="PTHR42879">
    <property type="entry name" value="3-OXOACYL-(ACYL-CARRIER-PROTEIN) REDUCTASE"/>
    <property type="match status" value="1"/>
</dbReference>
<dbReference type="RefSeq" id="WP_115692233.1">
    <property type="nucleotide sequence ID" value="NZ_CP031417.1"/>
</dbReference>
<dbReference type="Proteomes" id="UP000254889">
    <property type="component" value="Chromosome"/>
</dbReference>
<dbReference type="KEGG" id="ptaw:DW352_15770"/>
<dbReference type="AlphaFoldDB" id="A0A345ZY57"/>
<dbReference type="OrthoDB" id="9793325at2"/>
<dbReference type="SUPFAM" id="SSF51735">
    <property type="entry name" value="NAD(P)-binding Rossmann-fold domains"/>
    <property type="match status" value="1"/>
</dbReference>
<name>A0A345ZY57_9HYPH</name>
<comment type="similarity">
    <text evidence="1">Belongs to the short-chain dehydrogenases/reductases (SDR) family.</text>
</comment>
<dbReference type="PRINTS" id="PR00081">
    <property type="entry name" value="GDHRDH"/>
</dbReference>
<organism evidence="2 3">
    <name type="scientific">Pseudolabrys taiwanensis</name>
    <dbReference type="NCBI Taxonomy" id="331696"/>
    <lineage>
        <taxon>Bacteria</taxon>
        <taxon>Pseudomonadati</taxon>
        <taxon>Pseudomonadota</taxon>
        <taxon>Alphaproteobacteria</taxon>
        <taxon>Hyphomicrobiales</taxon>
        <taxon>Xanthobacteraceae</taxon>
        <taxon>Pseudolabrys</taxon>
    </lineage>
</organism>
<dbReference type="FunFam" id="3.40.50.720:FF:000084">
    <property type="entry name" value="Short-chain dehydrogenase reductase"/>
    <property type="match status" value="1"/>
</dbReference>
<dbReference type="InterPro" id="IPR002347">
    <property type="entry name" value="SDR_fam"/>
</dbReference>
<dbReference type="EMBL" id="CP031417">
    <property type="protein sequence ID" value="AXK81854.1"/>
    <property type="molecule type" value="Genomic_DNA"/>
</dbReference>
<sequence>MDLMLKGKTAVVTGGSEGIGKGIARLLAKEGVDVAICARRKEPLEAAAAELAKETGRKIIPITADLRSDKDAKAFIEAAHKALGRIDIMVNNAGSAAGGVIEHLTEDDWEKGLQLKFMGYVRCLRYVLPIMRAQGGGRVVNLIGNDGVKPSYWEICPGAANAAGQNLTMSLAGQYGKDKITFVAVNPGPVRTERWAGLVDAMARDMKISREQADQLAPASIPVGRIAEVDEVASLVVMLASPLMEMVNGTMIEIDGGQDKPLMDRFRDKPLG</sequence>
<evidence type="ECO:0000313" key="2">
    <source>
        <dbReference type="EMBL" id="AXK81854.1"/>
    </source>
</evidence>